<keyword evidence="4" id="KW-0449">Lipoprotein</keyword>
<dbReference type="NCBIfam" id="NF041766">
    <property type="entry name" value="choice_anch_U"/>
    <property type="match status" value="1"/>
</dbReference>
<evidence type="ECO:0000313" key="5">
    <source>
        <dbReference type="Proteomes" id="UP000063234"/>
    </source>
</evidence>
<dbReference type="EMBL" id="AP013035">
    <property type="protein sequence ID" value="BAT72483.1"/>
    <property type="molecule type" value="Genomic_DNA"/>
</dbReference>
<organism evidence="4 5">
    <name type="scientific">Thermosulfidibacter takaii (strain DSM 17441 / JCM 13301 / NBRC 103674 / ABI70S6)</name>
    <dbReference type="NCBI Taxonomy" id="1298851"/>
    <lineage>
        <taxon>Bacteria</taxon>
        <taxon>Pseudomonadati</taxon>
        <taxon>Thermosulfidibacterota</taxon>
        <taxon>Thermosulfidibacteria</taxon>
        <taxon>Thermosulfidibacterales</taxon>
        <taxon>Thermosulfidibacteraceae</taxon>
    </lineage>
</organism>
<keyword evidence="2" id="KW-0732">Signal</keyword>
<dbReference type="KEGG" id="ttk:TST_1699"/>
<dbReference type="AlphaFoldDB" id="A0A0S3QVX5"/>
<keyword evidence="1" id="KW-0472">Membrane</keyword>
<feature type="chain" id="PRO_5006616439" evidence="2">
    <location>
        <begin position="27"/>
        <end position="1185"/>
    </location>
</feature>
<gene>
    <name evidence="4" type="ORF">TST_1699</name>
</gene>
<sequence>MIFIKKRFLCSVLTLLICFSFNISLSAEWAKRYGGGLLTAIEATNDGGYVVSGYTMVDGKQVLLASKVDNNGGLKWAKTYGVNAYFYAVKNTGDDNFIVVGSDVTTAWILELTANGTIGWGRTYKYKFFNCLFDVEGAYDDGYVLVGYTEGLSDDDADIFLLKIMSNGTVEWSKTYGNSNDDFAYSILKTSDNGYVIVGYTGPFEGDKDIFLLKISENGTVEWSKTYGNSTTDEKAFVVKQTLDNGYIIAGYMEQNDEGKPLLLKVSANGTFEWAKTYQSSSFTGYPFALDQASDGGYILEVPLAGAKSALLLLKLDQNGNIQWQKAYNGLSYYEATWGESKTYRPFLKIANGYLLLAQYEGQALIMKLDSDGNINDSDCPIEISSENVTVSDVKLIEGDFVDSYADVTNEITVNSNNSVEVRDAGFSEEEVCYSDIVSSWLKTYGWDGWDEAYAIQKTLEGGYIVAGNSIEDIFLMKVSSNGTVEWFKTYGGDGGEGATAIQETSDGGYIVAGETSSFNATGIEDIFLMKVSSNGTVEWFKTYGGDGWDRVYSVIETSDRGYVVVGKTDSFSDFSGVEDAFILKVSSNGTLEWFKTYGNSNREEEATSIQETLDGGYIVVGTASEDIFLMKVSSNGTVEWFKTYGGDGWDYGGAVCKTSDGGYMVSGGTSSFNDSDDEDIFLMKVSSNGTVEWFKTYGGDGWDEYANAVQETSDRGYIIAGEAGLNAFLMKVSPNGTLEWFKTYGGDGWDEAYSVQEATGGGYIAVGAATSFGDVNSDIFLLKASLDGSVDSCAYVGEYSLQVSDISSLSVNDVFLNGIDHSVDVSVNSVTPNVQDVVPPEREICYEEGAGNYHALTVNLVGTGNGTVVSDPEGIDCPRNCSAYLKDGTMVTLEAEAGVESVFSGWAGACATCGNSTRCSITLNSDVLCTARFTRGFDLDADTDLECYLEEVESARVVNATTEDFPPNFTPPSTYYISQDYLQMIHIWASLVSGDSTTIRLHFDPPLPAGIVPFKYVNGTFYDLSGNLTENRSLLVLTITDNGPFDANGTRGVIEDPIVFLESSGEGEGVSTEGGGHGGGGGGGGCFIATAAYGSYLEPHVMVLRKFRDRYLLTNAVGRWFVRMYYRYSPPVARFIARHESLRFITRLALTPLVYSVEYPRTVFGVVLLLVLGGTVIVVRRKLV</sequence>
<keyword evidence="1" id="KW-0812">Transmembrane</keyword>
<dbReference type="Gene3D" id="2.80.10.50">
    <property type="match status" value="3"/>
</dbReference>
<dbReference type="Pfam" id="PF18998">
    <property type="entry name" value="Flg_new_2"/>
    <property type="match status" value="1"/>
</dbReference>
<dbReference type="PATRIC" id="fig|1298851.3.peg.1778"/>
<accession>A0A0S3QVX5</accession>
<dbReference type="InterPro" id="IPR053784">
    <property type="entry name" value="Choice_anch_U_dom"/>
</dbReference>
<reference evidence="5" key="1">
    <citation type="journal article" date="2018" name="Science">
        <title>A primordial and reversible TCA cycle in a facultatively chemolithoautotrophic thermophile.</title>
        <authorList>
            <person name="Nunoura T."/>
            <person name="Chikaraishi Y."/>
            <person name="Izaki R."/>
            <person name="Suwa T."/>
            <person name="Sato T."/>
            <person name="Harada T."/>
            <person name="Mori K."/>
            <person name="Kato Y."/>
            <person name="Miyazaki M."/>
            <person name="Shimamura S."/>
            <person name="Yanagawa K."/>
            <person name="Shuto A."/>
            <person name="Ohkouchi N."/>
            <person name="Fujita N."/>
            <person name="Takaki Y."/>
            <person name="Atomi H."/>
            <person name="Takai K."/>
        </authorList>
    </citation>
    <scope>NUCLEOTIDE SEQUENCE [LARGE SCALE GENOMIC DNA]</scope>
    <source>
        <strain evidence="5">DSM 17441 / JCM 13301 / NBRC 103674 / ABI70S6</strain>
    </source>
</reference>
<evidence type="ECO:0000259" key="3">
    <source>
        <dbReference type="Pfam" id="PF18998"/>
    </source>
</evidence>
<dbReference type="InterPro" id="IPR049886">
    <property type="entry name" value="CFI_box_CTERM_dom"/>
</dbReference>
<dbReference type="Proteomes" id="UP000063234">
    <property type="component" value="Chromosome"/>
</dbReference>
<feature type="transmembrane region" description="Helical" evidence="1">
    <location>
        <begin position="1163"/>
        <end position="1180"/>
    </location>
</feature>
<keyword evidence="1" id="KW-1133">Transmembrane helix</keyword>
<dbReference type="InterPro" id="IPR044060">
    <property type="entry name" value="Bacterial_rp_domain"/>
</dbReference>
<dbReference type="PANTHER" id="PTHR42754">
    <property type="entry name" value="ENDOGLUCANASE"/>
    <property type="match status" value="1"/>
</dbReference>
<dbReference type="SUPFAM" id="SSF50998">
    <property type="entry name" value="Quinoprotein alcohol dehydrogenase-like"/>
    <property type="match status" value="1"/>
</dbReference>
<keyword evidence="5" id="KW-1185">Reference proteome</keyword>
<evidence type="ECO:0000313" key="4">
    <source>
        <dbReference type="EMBL" id="BAT72483.1"/>
    </source>
</evidence>
<proteinExistence type="predicted"/>
<dbReference type="PANTHER" id="PTHR42754:SF1">
    <property type="entry name" value="LIPOPROTEIN"/>
    <property type="match status" value="1"/>
</dbReference>
<dbReference type="OrthoDB" id="9811934at2"/>
<feature type="signal peptide" evidence="2">
    <location>
        <begin position="1"/>
        <end position="26"/>
    </location>
</feature>
<evidence type="ECO:0000256" key="1">
    <source>
        <dbReference type="SAM" id="Phobius"/>
    </source>
</evidence>
<dbReference type="InterPro" id="IPR011047">
    <property type="entry name" value="Quinoprotein_ADH-like_sf"/>
</dbReference>
<evidence type="ECO:0000256" key="2">
    <source>
        <dbReference type="SAM" id="SignalP"/>
    </source>
</evidence>
<dbReference type="NCBIfam" id="NF041770">
    <property type="entry name" value="CFI_box_CTERM"/>
    <property type="match status" value="1"/>
</dbReference>
<name>A0A0S3QVX5_THET7</name>
<protein>
    <submittedName>
        <fullName evidence="4">Lipoprotein</fullName>
    </submittedName>
</protein>
<dbReference type="RefSeq" id="WP_068550649.1">
    <property type="nucleotide sequence ID" value="NZ_AP013035.1"/>
</dbReference>
<feature type="domain" description="Bacterial repeat" evidence="3">
    <location>
        <begin position="858"/>
        <end position="936"/>
    </location>
</feature>
<dbReference type="STRING" id="1298851.TST_1699"/>